<dbReference type="Proteomes" id="UP000091929">
    <property type="component" value="Unassembled WGS sequence"/>
</dbReference>
<comment type="similarity">
    <text evidence="1 6">Belongs to the archaeal NMN adenylyltransferase family.</text>
</comment>
<accession>A0A150IIG8</accession>
<dbReference type="InterPro" id="IPR014729">
    <property type="entry name" value="Rossmann-like_a/b/a_fold"/>
</dbReference>
<evidence type="ECO:0000256" key="3">
    <source>
        <dbReference type="ARBA" id="ARBA00022679"/>
    </source>
</evidence>
<evidence type="ECO:0000256" key="4">
    <source>
        <dbReference type="ARBA" id="ARBA00022695"/>
    </source>
</evidence>
<dbReference type="UniPathway" id="UPA00253">
    <property type="reaction ID" value="UER00600"/>
</dbReference>
<gene>
    <name evidence="8" type="ORF">APG10_01486</name>
    <name evidence="9" type="ORF">APG11_01825</name>
    <name evidence="10" type="ORF">APG12_01306</name>
</gene>
<dbReference type="Proteomes" id="UP000092401">
    <property type="component" value="Unassembled WGS sequence"/>
</dbReference>
<evidence type="ECO:0000256" key="6">
    <source>
        <dbReference type="HAMAP-Rule" id="MF_00243"/>
    </source>
</evidence>
<dbReference type="NCBIfam" id="NF002243">
    <property type="entry name" value="PRK01153.1"/>
    <property type="match status" value="1"/>
</dbReference>
<dbReference type="GO" id="GO:0005524">
    <property type="term" value="F:ATP binding"/>
    <property type="evidence" value="ECO:0007669"/>
    <property type="project" value="UniProtKB-KW"/>
</dbReference>
<dbReference type="Gene3D" id="3.40.50.620">
    <property type="entry name" value="HUPs"/>
    <property type="match status" value="1"/>
</dbReference>
<dbReference type="EMBL" id="LNGF01000061">
    <property type="protein sequence ID" value="KYC46547.1"/>
    <property type="molecule type" value="Genomic_DNA"/>
</dbReference>
<dbReference type="Pfam" id="PF01467">
    <property type="entry name" value="CTP_transf_like"/>
    <property type="match status" value="1"/>
</dbReference>
<reference evidence="11 12" key="1">
    <citation type="journal article" date="2016" name="ISME J.">
        <title>Chasing the elusive Euryarchaeota class WSA2: genomes reveal a uniquely fastidious methyl-reducing methanogen.</title>
        <authorList>
            <person name="Nobu M.K."/>
            <person name="Narihiro T."/>
            <person name="Kuroda K."/>
            <person name="Mei R."/>
            <person name="Liu W.T."/>
        </authorList>
    </citation>
    <scope>NUCLEOTIDE SEQUENCE [LARGE SCALE GENOMIC DNA]</scope>
    <source>
        <strain evidence="8">B03fssc0709_Meth_Bin005</strain>
        <strain evidence="9">B15fssc0709_Meth_Bin003</strain>
        <strain evidence="10">BMIXfssc0709_Meth_Bin006</strain>
    </source>
</reference>
<name>A0A150IXY0_9EURY</name>
<dbReference type="PANTHER" id="PTHR21342">
    <property type="entry name" value="PHOSPHOPANTETHEINE ADENYLYLTRANSFERASE"/>
    <property type="match status" value="1"/>
</dbReference>
<evidence type="ECO:0000313" key="11">
    <source>
        <dbReference type="Proteomes" id="UP000091929"/>
    </source>
</evidence>
<dbReference type="InterPro" id="IPR006418">
    <property type="entry name" value="NMN_Atrans_arc"/>
</dbReference>
<dbReference type="GO" id="GO:0005737">
    <property type="term" value="C:cytoplasm"/>
    <property type="evidence" value="ECO:0007669"/>
    <property type="project" value="UniProtKB-SubCell"/>
</dbReference>
<comment type="catalytic activity">
    <reaction evidence="6">
        <text>beta-nicotinamide D-ribonucleotide + ATP + H(+) = diphosphate + NAD(+)</text>
        <dbReference type="Rhea" id="RHEA:21360"/>
        <dbReference type="ChEBI" id="CHEBI:14649"/>
        <dbReference type="ChEBI" id="CHEBI:15378"/>
        <dbReference type="ChEBI" id="CHEBI:30616"/>
        <dbReference type="ChEBI" id="CHEBI:33019"/>
        <dbReference type="ChEBI" id="CHEBI:57540"/>
        <dbReference type="EC" id="2.7.7.1"/>
    </reaction>
</comment>
<dbReference type="InterPro" id="IPR004821">
    <property type="entry name" value="Cyt_trans-like"/>
</dbReference>
<organism evidence="10 13">
    <name type="scientific">Candidatus Methanofastidiosum methylothiophilum</name>
    <dbReference type="NCBI Taxonomy" id="1705564"/>
    <lineage>
        <taxon>Archaea</taxon>
        <taxon>Methanobacteriati</taxon>
        <taxon>Methanobacteriota</taxon>
        <taxon>Stenosarchaea group</taxon>
        <taxon>Candidatus Methanofastidiosia</taxon>
        <taxon>Candidatus Methanofastidiosales</taxon>
        <taxon>Candidatus Methanofastidiosaceae</taxon>
        <taxon>Candidatus Methanofastidiosum</taxon>
    </lineage>
</organism>
<sequence>MSRGLFIGRFQPFHNGHYKAIKDILKDEDEVIICVAASQISFTISNPFSCGERIEMILRSLKDIRDKIIILSSPNTESNSLWVDNIVDTFPKFETVYTNNNLVRLLWEKRGYNVSKVNFYQKNEFNGTSIRKFISLDQKWDSLVPPETMKYIKEIEGEKRIKDILEIEEKLRDGAF</sequence>
<evidence type="ECO:0000313" key="12">
    <source>
        <dbReference type="Proteomes" id="UP000092401"/>
    </source>
</evidence>
<evidence type="ECO:0000256" key="2">
    <source>
        <dbReference type="ARBA" id="ARBA00022642"/>
    </source>
</evidence>
<keyword evidence="3 6" id="KW-0808">Transferase</keyword>
<evidence type="ECO:0000256" key="5">
    <source>
        <dbReference type="ARBA" id="ARBA00023027"/>
    </source>
</evidence>
<keyword evidence="4 6" id="KW-0548">Nucleotidyltransferase</keyword>
<proteinExistence type="inferred from homology"/>
<feature type="domain" description="Cytidyltransferase-like" evidence="7">
    <location>
        <begin position="5"/>
        <end position="64"/>
    </location>
</feature>
<dbReference type="HAMAP" id="MF_00243">
    <property type="entry name" value="NMN_adenylyltr"/>
    <property type="match status" value="1"/>
</dbReference>
<evidence type="ECO:0000313" key="13">
    <source>
        <dbReference type="Proteomes" id="UP000092403"/>
    </source>
</evidence>
<dbReference type="EMBL" id="LNGE01000045">
    <property type="protein sequence ID" value="KYC44732.1"/>
    <property type="molecule type" value="Genomic_DNA"/>
</dbReference>
<dbReference type="SUPFAM" id="SSF52374">
    <property type="entry name" value="Nucleotidylyl transferase"/>
    <property type="match status" value="1"/>
</dbReference>
<evidence type="ECO:0000256" key="1">
    <source>
        <dbReference type="ARBA" id="ARBA00010124"/>
    </source>
</evidence>
<accession>A0A150IXY0</accession>
<protein>
    <recommendedName>
        <fullName evidence="6">Nicotinamide-nucleotide adenylyltransferase</fullName>
        <ecNumber evidence="6">2.7.7.1</ecNumber>
    </recommendedName>
    <alternativeName>
        <fullName evidence="6">NAD(+) diphosphorylase</fullName>
    </alternativeName>
    <alternativeName>
        <fullName evidence="6">NAD(+) pyrophosphorylase</fullName>
    </alternativeName>
    <alternativeName>
        <fullName evidence="6">NMN adenylyltransferase</fullName>
    </alternativeName>
</protein>
<evidence type="ECO:0000313" key="9">
    <source>
        <dbReference type="EMBL" id="KYC46547.1"/>
    </source>
</evidence>
<evidence type="ECO:0000313" key="10">
    <source>
        <dbReference type="EMBL" id="KYC49718.1"/>
    </source>
</evidence>
<evidence type="ECO:0000313" key="8">
    <source>
        <dbReference type="EMBL" id="KYC44732.1"/>
    </source>
</evidence>
<comment type="caution">
    <text evidence="10">The sequence shown here is derived from an EMBL/GenBank/DDBJ whole genome shotgun (WGS) entry which is preliminary data.</text>
</comment>
<keyword evidence="6" id="KW-0963">Cytoplasm</keyword>
<evidence type="ECO:0000259" key="7">
    <source>
        <dbReference type="Pfam" id="PF01467"/>
    </source>
</evidence>
<dbReference type="GO" id="GO:0000309">
    <property type="term" value="F:nicotinamide-nucleotide adenylyltransferase activity"/>
    <property type="evidence" value="ECO:0007669"/>
    <property type="project" value="UniProtKB-UniRule"/>
</dbReference>
<accession>A0A150INL7</accession>
<keyword evidence="5 6" id="KW-0520">NAD</keyword>
<keyword evidence="2 6" id="KW-0662">Pyridine nucleotide biosynthesis</keyword>
<dbReference type="PATRIC" id="fig|1706438.3.peg.1313"/>
<keyword evidence="6" id="KW-0067">ATP-binding</keyword>
<comment type="pathway">
    <text evidence="6">Cofactor biosynthesis; NAD(+) biosynthesis; NAD(+) from nicotinamide D-ribonucleotide: step 1/1.</text>
</comment>
<keyword evidence="6" id="KW-0547">Nucleotide-binding</keyword>
<dbReference type="PATRIC" id="fig|1706437.3.peg.1834"/>
<dbReference type="Proteomes" id="UP000092403">
    <property type="component" value="Unassembled WGS sequence"/>
</dbReference>
<dbReference type="PATRIC" id="fig|1706436.3.peg.1507"/>
<dbReference type="AlphaFoldDB" id="A0A150IXY0"/>
<dbReference type="GO" id="GO:0009435">
    <property type="term" value="P:NAD+ biosynthetic process"/>
    <property type="evidence" value="ECO:0007669"/>
    <property type="project" value="UniProtKB-UniRule"/>
</dbReference>
<dbReference type="EMBL" id="LNJC01000028">
    <property type="protein sequence ID" value="KYC49718.1"/>
    <property type="molecule type" value="Genomic_DNA"/>
</dbReference>
<comment type="subcellular location">
    <subcellularLocation>
        <location evidence="6">Cytoplasm</location>
    </subcellularLocation>
</comment>
<dbReference type="NCBIfam" id="TIGR00125">
    <property type="entry name" value="cyt_tran_rel"/>
    <property type="match status" value="1"/>
</dbReference>
<dbReference type="EC" id="2.7.7.1" evidence="6"/>
<dbReference type="PANTHER" id="PTHR21342:SF0">
    <property type="entry name" value="BIFUNCTIONAL NMN ADENYLYLTRANSFERASE_NUDIX HYDROLASE"/>
    <property type="match status" value="1"/>
</dbReference>